<evidence type="ECO:0000256" key="4">
    <source>
        <dbReference type="ARBA" id="ARBA00023136"/>
    </source>
</evidence>
<dbReference type="OrthoDB" id="2421200at2759"/>
<evidence type="ECO:0000256" key="2">
    <source>
        <dbReference type="ARBA" id="ARBA00022692"/>
    </source>
</evidence>
<dbReference type="PANTHER" id="PTHR35371">
    <property type="entry name" value="INNER MEMBRANE PROTEIN"/>
    <property type="match status" value="1"/>
</dbReference>
<evidence type="ECO:0000256" key="6">
    <source>
        <dbReference type="SAM" id="SignalP"/>
    </source>
</evidence>
<keyword evidence="2 5" id="KW-0812">Transmembrane</keyword>
<evidence type="ECO:0000313" key="8">
    <source>
        <dbReference type="Proteomes" id="UP000789739"/>
    </source>
</evidence>
<feature type="signal peptide" evidence="6">
    <location>
        <begin position="1"/>
        <end position="18"/>
    </location>
</feature>
<dbReference type="InterPro" id="IPR023352">
    <property type="entry name" value="MAPEG-like_dom_sf"/>
</dbReference>
<comment type="caution">
    <text evidence="7">The sequence shown here is derived from an EMBL/GenBank/DDBJ whole genome shotgun (WGS) entry which is preliminary data.</text>
</comment>
<feature type="transmembrane region" description="Helical" evidence="5">
    <location>
        <begin position="116"/>
        <end position="134"/>
    </location>
</feature>
<feature type="transmembrane region" description="Helical" evidence="5">
    <location>
        <begin position="140"/>
        <end position="161"/>
    </location>
</feature>
<dbReference type="EMBL" id="CAJVPI010000693">
    <property type="protein sequence ID" value="CAG8563390.1"/>
    <property type="molecule type" value="Genomic_DNA"/>
</dbReference>
<proteinExistence type="predicted"/>
<keyword evidence="3 5" id="KW-1133">Transmembrane helix</keyword>
<gene>
    <name evidence="7" type="ORF">PBRASI_LOCUS5711</name>
</gene>
<sequence>MSGVFFILFPICFLVTAALQQAQLVEYIILPAMYNYFTKRDVPYVMAGVCFFWTYVVTASLSVWAQSAASPNGYNNNVRKWKVDVEGGRDDAALTEPRNRGFIAGPFGRIIAAHQVALESVPGFFAAVIIATAQKVPLDYRVSFSIIYTILRIFHTILYVLDFDIVRAATHVMSISCCAWLFIFAIVPGFERQYYSTVMDVVRIRHSISDGNWTFG</sequence>
<dbReference type="Pfam" id="PF01124">
    <property type="entry name" value="MAPEG"/>
    <property type="match status" value="1"/>
</dbReference>
<dbReference type="InterPro" id="IPR001129">
    <property type="entry name" value="Membr-assoc_MAPEG"/>
</dbReference>
<protein>
    <submittedName>
        <fullName evidence="7">10963_t:CDS:1</fullName>
    </submittedName>
</protein>
<accession>A0A9N9BEW5</accession>
<dbReference type="AlphaFoldDB" id="A0A9N9BEW5"/>
<dbReference type="Gene3D" id="1.20.120.550">
    <property type="entry name" value="Membrane associated eicosanoid/glutathione metabolism-like domain"/>
    <property type="match status" value="1"/>
</dbReference>
<feature type="transmembrane region" description="Helical" evidence="5">
    <location>
        <begin position="168"/>
        <end position="190"/>
    </location>
</feature>
<evidence type="ECO:0000256" key="1">
    <source>
        <dbReference type="ARBA" id="ARBA00004370"/>
    </source>
</evidence>
<evidence type="ECO:0000256" key="5">
    <source>
        <dbReference type="SAM" id="Phobius"/>
    </source>
</evidence>
<name>A0A9N9BEW5_9GLOM</name>
<evidence type="ECO:0000256" key="3">
    <source>
        <dbReference type="ARBA" id="ARBA00022989"/>
    </source>
</evidence>
<dbReference type="SUPFAM" id="SSF161084">
    <property type="entry name" value="MAPEG domain-like"/>
    <property type="match status" value="1"/>
</dbReference>
<evidence type="ECO:0000313" key="7">
    <source>
        <dbReference type="EMBL" id="CAG8563390.1"/>
    </source>
</evidence>
<organism evidence="7 8">
    <name type="scientific">Paraglomus brasilianum</name>
    <dbReference type="NCBI Taxonomy" id="144538"/>
    <lineage>
        <taxon>Eukaryota</taxon>
        <taxon>Fungi</taxon>
        <taxon>Fungi incertae sedis</taxon>
        <taxon>Mucoromycota</taxon>
        <taxon>Glomeromycotina</taxon>
        <taxon>Glomeromycetes</taxon>
        <taxon>Paraglomerales</taxon>
        <taxon>Paraglomeraceae</taxon>
        <taxon>Paraglomus</taxon>
    </lineage>
</organism>
<dbReference type="Proteomes" id="UP000789739">
    <property type="component" value="Unassembled WGS sequence"/>
</dbReference>
<keyword evidence="6" id="KW-0732">Signal</keyword>
<dbReference type="PANTHER" id="PTHR35371:SF1">
    <property type="entry name" value="BLR7753 PROTEIN"/>
    <property type="match status" value="1"/>
</dbReference>
<feature type="chain" id="PRO_5040450771" evidence="6">
    <location>
        <begin position="19"/>
        <end position="216"/>
    </location>
</feature>
<feature type="transmembrane region" description="Helical" evidence="5">
    <location>
        <begin position="44"/>
        <end position="65"/>
    </location>
</feature>
<keyword evidence="8" id="KW-1185">Reference proteome</keyword>
<dbReference type="GO" id="GO:0016020">
    <property type="term" value="C:membrane"/>
    <property type="evidence" value="ECO:0007669"/>
    <property type="project" value="UniProtKB-SubCell"/>
</dbReference>
<reference evidence="7" key="1">
    <citation type="submission" date="2021-06" db="EMBL/GenBank/DDBJ databases">
        <authorList>
            <person name="Kallberg Y."/>
            <person name="Tangrot J."/>
            <person name="Rosling A."/>
        </authorList>
    </citation>
    <scope>NUCLEOTIDE SEQUENCE</scope>
    <source>
        <strain evidence="7">BR232B</strain>
    </source>
</reference>
<keyword evidence="4 5" id="KW-0472">Membrane</keyword>
<comment type="subcellular location">
    <subcellularLocation>
        <location evidence="1">Membrane</location>
    </subcellularLocation>
</comment>